<keyword evidence="1" id="KW-0732">Signal</keyword>
<evidence type="ECO:0000313" key="2">
    <source>
        <dbReference type="EMBL" id="MEQ2521232.1"/>
    </source>
</evidence>
<dbReference type="Gene3D" id="3.40.190.10">
    <property type="entry name" value="Periplasmic binding protein-like II"/>
    <property type="match status" value="2"/>
</dbReference>
<evidence type="ECO:0008006" key="4">
    <source>
        <dbReference type="Google" id="ProtNLM"/>
    </source>
</evidence>
<sequence length="772" mass="83605">MNGLKRTISLLLSTALLFSLSGCAAEESTSQVQQAAGRWEEQEITPEQGLYQLGFAADADGTLYWYGTDPNAVQEWQVRCFVSQDNGQTWQEEQLSWQEQISGTITGVSRASDGTLLVTSYGVEGGTQTEWLISADGTSRQLCFDIPEEATIQRVDLMSAERAFLTLEVPMEGEGYSVQATDVNGQATAARMISPSESGVFDLTTGQKVNGESTEYPQFLISAEAGGTLYVMNFDGERQTYQLQSADESGALTMLHENLSDITGNAALAVRADGTSYFADVRGVHRLAQGGSKLETILEAGAFTLALPGRTIHTLLVLDDGSFAVTMSDMEGSNYQSRIYRYYEDDSLPAPSEDNTLNVWSLYNSDTARAAAVQFGTENPSLNVQYTYALEDGDTAGVEDVLRQLNTELLAGNGPDVLILDGVDDYASYIQKGAFANLSGAIDETALVPSVGQAFLQDGEVCVFPARFQVPVLFGDAGSVEKLTSLDALRSGVHQWAPRPDVTVEDESYYTPLDDAHAYAFSFLDLEKLVDFALQTSMNAILTDEGIDGDALYQVLDLIADIGGYYGMDEYSENPTENSTAGGSGEDVVIASDELQEYTNSDRARFGRTLMSTPLVIPSNGGRYIGGILSGTFEQSEFNVVLQPGLCEGAFIPSCMVAVNAGSAQQQPALEYVRTLLSEKIQSTLYEDEGMPVNQAALDASLFRAQQANGWERYQGDFGELLAGLKTPVRINTTVKQYILEYAKDLCAGTLSVEDAVAELTNELSLYLAERQ</sequence>
<evidence type="ECO:0000256" key="1">
    <source>
        <dbReference type="SAM" id="SignalP"/>
    </source>
</evidence>
<dbReference type="Proteomes" id="UP001477672">
    <property type="component" value="Unassembled WGS sequence"/>
</dbReference>
<gene>
    <name evidence="2" type="ORF">WMO24_12445</name>
</gene>
<accession>A0ABV1GHA6</accession>
<protein>
    <recommendedName>
        <fullName evidence="4">Extracellular solute-binding protein</fullName>
    </recommendedName>
</protein>
<feature type="chain" id="PRO_5046042729" description="Extracellular solute-binding protein" evidence="1">
    <location>
        <begin position="25"/>
        <end position="772"/>
    </location>
</feature>
<reference evidence="2 3" key="1">
    <citation type="submission" date="2024-03" db="EMBL/GenBank/DDBJ databases">
        <title>Human intestinal bacterial collection.</title>
        <authorList>
            <person name="Pauvert C."/>
            <person name="Hitch T.C.A."/>
            <person name="Clavel T."/>
        </authorList>
    </citation>
    <scope>NUCLEOTIDE SEQUENCE [LARGE SCALE GENOMIC DNA]</scope>
    <source>
        <strain evidence="2 3">CLA-JM-H11</strain>
    </source>
</reference>
<comment type="caution">
    <text evidence="2">The sequence shown here is derived from an EMBL/GenBank/DDBJ whole genome shotgun (WGS) entry which is preliminary data.</text>
</comment>
<name>A0ABV1GHA6_9FIRM</name>
<dbReference type="SUPFAM" id="SSF63829">
    <property type="entry name" value="Calcium-dependent phosphotriesterase"/>
    <property type="match status" value="1"/>
</dbReference>
<dbReference type="RefSeq" id="WP_349216741.1">
    <property type="nucleotide sequence ID" value="NZ_JBBMFA010000104.1"/>
</dbReference>
<proteinExistence type="predicted"/>
<dbReference type="Gene3D" id="2.120.10.10">
    <property type="match status" value="1"/>
</dbReference>
<dbReference type="EMBL" id="JBBMFA010000104">
    <property type="protein sequence ID" value="MEQ2521232.1"/>
    <property type="molecule type" value="Genomic_DNA"/>
</dbReference>
<organism evidence="2 3">
    <name type="scientific">Ruthenibacterium intestinale</name>
    <dbReference type="NCBI Taxonomy" id="3133163"/>
    <lineage>
        <taxon>Bacteria</taxon>
        <taxon>Bacillati</taxon>
        <taxon>Bacillota</taxon>
        <taxon>Clostridia</taxon>
        <taxon>Eubacteriales</taxon>
        <taxon>Oscillospiraceae</taxon>
        <taxon>Ruthenibacterium</taxon>
    </lineage>
</organism>
<dbReference type="PROSITE" id="PS51257">
    <property type="entry name" value="PROKAR_LIPOPROTEIN"/>
    <property type="match status" value="1"/>
</dbReference>
<feature type="signal peptide" evidence="1">
    <location>
        <begin position="1"/>
        <end position="24"/>
    </location>
</feature>
<keyword evidence="3" id="KW-1185">Reference proteome</keyword>
<dbReference type="SUPFAM" id="SSF53850">
    <property type="entry name" value="Periplasmic binding protein-like II"/>
    <property type="match status" value="1"/>
</dbReference>
<evidence type="ECO:0000313" key="3">
    <source>
        <dbReference type="Proteomes" id="UP001477672"/>
    </source>
</evidence>